<feature type="non-terminal residue" evidence="2">
    <location>
        <position position="1"/>
    </location>
</feature>
<organism evidence="2 3">
    <name type="scientific">Glaucidium brasilianum</name>
    <name type="common">Ferruginous pygmy-owl</name>
    <dbReference type="NCBI Taxonomy" id="78217"/>
    <lineage>
        <taxon>Eukaryota</taxon>
        <taxon>Metazoa</taxon>
        <taxon>Chordata</taxon>
        <taxon>Craniata</taxon>
        <taxon>Vertebrata</taxon>
        <taxon>Euteleostomi</taxon>
        <taxon>Archelosauria</taxon>
        <taxon>Archosauria</taxon>
        <taxon>Dinosauria</taxon>
        <taxon>Saurischia</taxon>
        <taxon>Theropoda</taxon>
        <taxon>Coelurosauria</taxon>
        <taxon>Aves</taxon>
        <taxon>Neognathae</taxon>
        <taxon>Neoaves</taxon>
        <taxon>Telluraves</taxon>
        <taxon>Strigiformes</taxon>
        <taxon>Strigidae</taxon>
        <taxon>Glaucidium</taxon>
    </lineage>
</organism>
<feature type="non-terminal residue" evidence="2">
    <location>
        <position position="124"/>
    </location>
</feature>
<sequence length="124" mass="14127">KAFDTVSHLHIIEALKQKGLDDHIIRTPTYMLMKNEHSDATRICIGVKQGNPMFLILFNLSVDPLLCKLEEEEISYQHYSTHIATKAFADDLVLLSSSWEGVQKNIGIVEVFYDLTGLKIDKEH</sequence>
<dbReference type="Pfam" id="PF00078">
    <property type="entry name" value="RVT_1"/>
    <property type="match status" value="1"/>
</dbReference>
<evidence type="ECO:0000259" key="1">
    <source>
        <dbReference type="PROSITE" id="PS50878"/>
    </source>
</evidence>
<feature type="domain" description="Reverse transcriptase" evidence="1">
    <location>
        <begin position="1"/>
        <end position="124"/>
    </location>
</feature>
<accession>A0A7L0RHJ7</accession>
<dbReference type="PROSITE" id="PS50878">
    <property type="entry name" value="RT_POL"/>
    <property type="match status" value="1"/>
</dbReference>
<dbReference type="PANTHER" id="PTHR47027">
    <property type="entry name" value="REVERSE TRANSCRIPTASE DOMAIN-CONTAINING PROTEIN"/>
    <property type="match status" value="1"/>
</dbReference>
<proteinExistence type="predicted"/>
<dbReference type="PANTHER" id="PTHR47027:SF20">
    <property type="entry name" value="REVERSE TRANSCRIPTASE-LIKE PROTEIN WITH RNA-DIRECTED DNA POLYMERASE DOMAIN"/>
    <property type="match status" value="1"/>
</dbReference>
<dbReference type="InterPro" id="IPR000477">
    <property type="entry name" value="RT_dom"/>
</dbReference>
<dbReference type="AlphaFoldDB" id="A0A7L0RHJ7"/>
<keyword evidence="3" id="KW-1185">Reference proteome</keyword>
<reference evidence="2 3" key="1">
    <citation type="submission" date="2019-09" db="EMBL/GenBank/DDBJ databases">
        <title>Bird 10,000 Genomes (B10K) Project - Family phase.</title>
        <authorList>
            <person name="Zhang G."/>
        </authorList>
    </citation>
    <scope>NUCLEOTIDE SEQUENCE [LARGE SCALE GENOMIC DNA]</scope>
    <source>
        <strain evidence="2">B10K-DU-008-63</strain>
    </source>
</reference>
<evidence type="ECO:0000313" key="3">
    <source>
        <dbReference type="Proteomes" id="UP000591073"/>
    </source>
</evidence>
<protein>
    <submittedName>
        <fullName evidence="2">PO21 protein</fullName>
    </submittedName>
</protein>
<dbReference type="OrthoDB" id="9902985at2759"/>
<evidence type="ECO:0000313" key="2">
    <source>
        <dbReference type="EMBL" id="NXL29350.1"/>
    </source>
</evidence>
<comment type="caution">
    <text evidence="2">The sequence shown here is derived from an EMBL/GenBank/DDBJ whole genome shotgun (WGS) entry which is preliminary data.</text>
</comment>
<name>A0A7L0RHJ7_GLABR</name>
<dbReference type="Proteomes" id="UP000591073">
    <property type="component" value="Unassembled WGS sequence"/>
</dbReference>
<gene>
    <name evidence="2" type="primary">Po21_0</name>
    <name evidence="2" type="ORF">GLABRA_R15304</name>
</gene>
<dbReference type="EMBL" id="VXAP01000062">
    <property type="protein sequence ID" value="NXL29350.1"/>
    <property type="molecule type" value="Genomic_DNA"/>
</dbReference>